<dbReference type="GeneID" id="117363022"/>
<feature type="compositionally biased region" description="Basic and acidic residues" evidence="5">
    <location>
        <begin position="1563"/>
        <end position="1577"/>
    </location>
</feature>
<dbReference type="GO" id="GO:0046872">
    <property type="term" value="F:metal ion binding"/>
    <property type="evidence" value="ECO:0007669"/>
    <property type="project" value="UniProtKB-KW"/>
</dbReference>
<dbReference type="GO" id="GO:0010604">
    <property type="term" value="P:positive regulation of macromolecule metabolic process"/>
    <property type="evidence" value="ECO:0007669"/>
    <property type="project" value="UniProtKB-ARBA"/>
</dbReference>
<dbReference type="PROSITE" id="PS50106">
    <property type="entry name" value="PDZ"/>
    <property type="match status" value="1"/>
</dbReference>
<gene>
    <name evidence="10" type="primary">LMO7</name>
</gene>
<dbReference type="CDD" id="cd00136">
    <property type="entry name" value="PDZ_canonical"/>
    <property type="match status" value="1"/>
</dbReference>
<feature type="compositionally biased region" description="Polar residues" evidence="5">
    <location>
        <begin position="1215"/>
        <end position="1248"/>
    </location>
</feature>
<feature type="compositionally biased region" description="Polar residues" evidence="5">
    <location>
        <begin position="1648"/>
        <end position="1668"/>
    </location>
</feature>
<dbReference type="SMART" id="SM00033">
    <property type="entry name" value="CH"/>
    <property type="match status" value="1"/>
</dbReference>
<dbReference type="InterPro" id="IPR001715">
    <property type="entry name" value="CH_dom"/>
</dbReference>
<feature type="compositionally biased region" description="Polar residues" evidence="5">
    <location>
        <begin position="1059"/>
        <end position="1068"/>
    </location>
</feature>
<keyword evidence="2 4" id="KW-0862">Zinc</keyword>
<evidence type="ECO:0000256" key="5">
    <source>
        <dbReference type="SAM" id="MobiDB-lite"/>
    </source>
</evidence>
<feature type="domain" description="Calponin-homology (CH)" evidence="6">
    <location>
        <begin position="15"/>
        <end position="132"/>
    </location>
</feature>
<dbReference type="InterPro" id="IPR029978">
    <property type="entry name" value="LMO-7"/>
</dbReference>
<accession>A0A6P8RL37</accession>
<feature type="compositionally biased region" description="Basic and acidic residues" evidence="5">
    <location>
        <begin position="1523"/>
        <end position="1533"/>
    </location>
</feature>
<dbReference type="InterPro" id="IPR001781">
    <property type="entry name" value="Znf_LIM"/>
</dbReference>
<feature type="compositionally biased region" description="Polar residues" evidence="5">
    <location>
        <begin position="1580"/>
        <end position="1628"/>
    </location>
</feature>
<dbReference type="Proteomes" id="UP000515159">
    <property type="component" value="Chromosome 6"/>
</dbReference>
<dbReference type="SUPFAM" id="SSF50156">
    <property type="entry name" value="PDZ domain-like"/>
    <property type="match status" value="1"/>
</dbReference>
<dbReference type="OrthoDB" id="15627at2759"/>
<dbReference type="Gene3D" id="2.10.110.10">
    <property type="entry name" value="Cysteine Rich Protein"/>
    <property type="match status" value="1"/>
</dbReference>
<evidence type="ECO:0000256" key="4">
    <source>
        <dbReference type="PROSITE-ProRule" id="PRU00125"/>
    </source>
</evidence>
<dbReference type="InterPro" id="IPR031865">
    <property type="entry name" value="DUF4757"/>
</dbReference>
<feature type="region of interest" description="Disordered" evidence="5">
    <location>
        <begin position="907"/>
        <end position="941"/>
    </location>
</feature>
<dbReference type="SUPFAM" id="SSF47576">
    <property type="entry name" value="Calponin-homology domain, CH-domain"/>
    <property type="match status" value="1"/>
</dbReference>
<evidence type="ECO:0000256" key="3">
    <source>
        <dbReference type="ARBA" id="ARBA00023038"/>
    </source>
</evidence>
<keyword evidence="9" id="KW-1185">Reference proteome</keyword>
<dbReference type="GO" id="GO:0080090">
    <property type="term" value="P:regulation of primary metabolic process"/>
    <property type="evidence" value="ECO:0007669"/>
    <property type="project" value="UniProtKB-ARBA"/>
</dbReference>
<feature type="compositionally biased region" description="Basic and acidic residues" evidence="5">
    <location>
        <begin position="1370"/>
        <end position="1461"/>
    </location>
</feature>
<feature type="region of interest" description="Disordered" evidence="5">
    <location>
        <begin position="1213"/>
        <end position="1533"/>
    </location>
</feature>
<feature type="compositionally biased region" description="Polar residues" evidence="5">
    <location>
        <begin position="1028"/>
        <end position="1040"/>
    </location>
</feature>
<protein>
    <submittedName>
        <fullName evidence="10">LIM domain only protein 7 isoform X1</fullName>
    </submittedName>
</protein>
<dbReference type="InParanoid" id="A0A6P8RL37"/>
<dbReference type="GO" id="GO:0030155">
    <property type="term" value="P:regulation of cell adhesion"/>
    <property type="evidence" value="ECO:0007669"/>
    <property type="project" value="InterPro"/>
</dbReference>
<feature type="region of interest" description="Disordered" evidence="5">
    <location>
        <begin position="1549"/>
        <end position="1668"/>
    </location>
</feature>
<dbReference type="SMART" id="SM00132">
    <property type="entry name" value="LIM"/>
    <property type="match status" value="1"/>
</dbReference>
<proteinExistence type="predicted"/>
<feature type="domain" description="PDZ" evidence="8">
    <location>
        <begin position="1089"/>
        <end position="1170"/>
    </location>
</feature>
<evidence type="ECO:0000259" key="8">
    <source>
        <dbReference type="PROSITE" id="PS50106"/>
    </source>
</evidence>
<feature type="compositionally biased region" description="Basic and acidic residues" evidence="5">
    <location>
        <begin position="759"/>
        <end position="798"/>
    </location>
</feature>
<keyword evidence="3 4" id="KW-0440">LIM domain</keyword>
<feature type="compositionally biased region" description="Low complexity" evidence="5">
    <location>
        <begin position="1629"/>
        <end position="1647"/>
    </location>
</feature>
<name>A0A6P8RL37_GEOSA</name>
<dbReference type="Pfam" id="PF00307">
    <property type="entry name" value="CH"/>
    <property type="match status" value="1"/>
</dbReference>
<feature type="region of interest" description="Disordered" evidence="5">
    <location>
        <begin position="1059"/>
        <end position="1085"/>
    </location>
</feature>
<evidence type="ECO:0000256" key="2">
    <source>
        <dbReference type="ARBA" id="ARBA00022833"/>
    </source>
</evidence>
<evidence type="ECO:0000259" key="6">
    <source>
        <dbReference type="PROSITE" id="PS50021"/>
    </source>
</evidence>
<dbReference type="KEGG" id="gsh:117363022"/>
<feature type="compositionally biased region" description="Polar residues" evidence="5">
    <location>
        <begin position="1504"/>
        <end position="1522"/>
    </location>
</feature>
<evidence type="ECO:0000259" key="7">
    <source>
        <dbReference type="PROSITE" id="PS50023"/>
    </source>
</evidence>
<feature type="compositionally biased region" description="Basic and acidic residues" evidence="5">
    <location>
        <begin position="1300"/>
        <end position="1342"/>
    </location>
</feature>
<dbReference type="SMART" id="SM00228">
    <property type="entry name" value="PDZ"/>
    <property type="match status" value="1"/>
</dbReference>
<dbReference type="CDD" id="cd08368">
    <property type="entry name" value="LIM"/>
    <property type="match status" value="1"/>
</dbReference>
<keyword evidence="1 4" id="KW-0479">Metal-binding</keyword>
<dbReference type="InterPro" id="IPR001478">
    <property type="entry name" value="PDZ"/>
</dbReference>
<feature type="domain" description="LIM zinc-binding" evidence="7">
    <location>
        <begin position="1672"/>
        <end position="1738"/>
    </location>
</feature>
<dbReference type="FunCoup" id="A0A6P8RL37">
    <property type="interactions" value="917"/>
</dbReference>
<sequence length="1743" mass="198886">MAVMDRRENVDPDCDSAFAEAQRWVEEVTGKSFENKDFRSALENGVLLSDLINKIKPGIIKKINRLSTPIAGLDNINVFLKACGKLGLKEAQLFHPGDLQDLSSRVTVKREESIRRLKNVLITLYWLGRKAESNPYYNGPYLNLKAFEGLLGQTLTKALEESSSLKRSGRDSGCGDIWYTDRESLSSLSAAHRRDDSFDSLDSFGSRSLTSLSDTTLKGSSEGCESDTDSEFFLKMQDVKKNDMSYRRVVTMEPKPVGTYNQFLPSKNQQAVYLPAPLRKKRADKHEDNRRSWASPVYTESDGTFTSLQRQILGAKVCIDSALKNTWNPITHNVYKEEHASIPDLGKNNLRAQRLNLPAPSSKVWLGVFLPKYWTPEEELCWGKIKSGSRTRPWYKEFQGFRKSESEDDDLACEISQVVSGGQRVGHGLSMDFRRDLGHPSSNMAQAAGGRDADASDQPSQFKILQALQKFTADYLSSETKPKTDPSAGPRVVTYTKKVFTPRCNKDDNVNGYSSPDLENDDLFARKIRAFHINQVMEVGIRRTPVEECPLEKDIVLQTKDSEIPDLEKDDMITRRGERQKMEVPLSGAPDKYHAIPFPEPWTLPEEIQMKFLCPIKRATESGEKRHQGRIIVPSEQRKKDDMLSRKIGSWHVAGAVQQSSFIPGPCSEEDLKRWESIREASRMRHKKRQLVERLFQKLSFDDGSKSAEDVNSEDLQAMRKIRFDELQKIKSQLQEQDHQWQDDLAKWKNRRKSFTSDLQKKKEEREEMEKNASESSERHTKTFREMQQDRESREQDYHNGSLLKGGYRRPYSLSDDVFAEEMEPSFSRAGKDYPVKVNAPGDESIKRLSKKAYTTEVGTQQVEKFKQPIQKSYTVEVDAPYSITRNETTYSTYNSQKTTTIEEPKIPSEDQKPASLSTHQTLTAQTRLPGVSASLPRSYQRTDTSRITSVVTPRPFGVQSKGISSLPRSITLDDSRKYNGDLYGEKQALNNFATNSLPKRDNYQHHTSSTEKSDETDEEEKQEETQATPSTESLLPLSQNQDIDYSRLKSSHYTTSEAVTISSSAKTKSLPLSEAPSTGPQERYSDMRVSINQRPGSSHGFGFKTTWNSNGVFVTSVEEGSPADFSQLRVNDEILAIGSTELSHMDYSQWKEALDSALETGNLVMDVRRYGKNDWGRDPPSLPFKSHKTLNLTSMDTKLVGSPENKWIDASSGVYGSTKSSNTSKSDLPVSLKNQTEMESINGTEGNSDSKPKESEPISLKNYKRRSQFFEQGGSEPAMPDLPVPSISVSNRWSWDPEEERRRQEKWQKEQERMLQEKYRREQEKLQEEWQRAQEEAKKESSQNADQEYMLQKPSAMTASVPVFSSWRTSRDEIPPKPISTRREEEEKGAQQQKNEWHREEEAFQLEQQRKRQEELQHEKERKEREESRRRYEEEQQRYREEEEQRKWQHQVETERDQPRRIQMYQFQRPSNSRDLDEMDSYASDRTKLRSGSDLNDGHAKTVGSSRYSDHTWNLGDSQRGSQKDQKSAESDRQRIILEMRKTTSLHNDNSWIRQRSSSVNKDARSLPDTMRRGESLDSLDSSFRTNSWRQSPSINRLSASQDLSQPSQVGSTSSRSYMQNPSSSLPSTGSTRTSLSHTTSTTSNSLRAQSPTCASQSSPPQRNWSVSGKKLCSYCNNSLGKGAAMIIESLDLCFHLHCFKCIACDSDLGGSQSGAEVRIRNNELYCNKCYIKFKAQQPTSM</sequence>
<dbReference type="FunFam" id="2.10.110.10:FF:000041">
    <property type="entry name" value="LIM and calponin homology domains 1"/>
    <property type="match status" value="1"/>
</dbReference>
<dbReference type="Gene3D" id="1.10.418.10">
    <property type="entry name" value="Calponin-like domain"/>
    <property type="match status" value="1"/>
</dbReference>
<organism evidence="9 10">
    <name type="scientific">Geotrypetes seraphini</name>
    <name type="common">Gaboon caecilian</name>
    <name type="synonym">Caecilia seraphini</name>
    <dbReference type="NCBI Taxonomy" id="260995"/>
    <lineage>
        <taxon>Eukaryota</taxon>
        <taxon>Metazoa</taxon>
        <taxon>Chordata</taxon>
        <taxon>Craniata</taxon>
        <taxon>Vertebrata</taxon>
        <taxon>Euteleostomi</taxon>
        <taxon>Amphibia</taxon>
        <taxon>Gymnophiona</taxon>
        <taxon>Geotrypetes</taxon>
    </lineage>
</organism>
<feature type="compositionally biased region" description="Polar residues" evidence="5">
    <location>
        <begin position="1549"/>
        <end position="1562"/>
    </location>
</feature>
<dbReference type="RefSeq" id="XP_033806068.1">
    <property type="nucleotide sequence ID" value="XM_033950177.1"/>
</dbReference>
<dbReference type="Pfam" id="PF00595">
    <property type="entry name" value="PDZ"/>
    <property type="match status" value="1"/>
</dbReference>
<reference evidence="10" key="1">
    <citation type="submission" date="2025-08" db="UniProtKB">
        <authorList>
            <consortium name="RefSeq"/>
        </authorList>
    </citation>
    <scope>IDENTIFICATION</scope>
</reference>
<dbReference type="PANTHER" id="PTHR46767">
    <property type="entry name" value="LIM DOMAIN ONLY PROTEIN 7"/>
    <property type="match status" value="1"/>
</dbReference>
<dbReference type="InterPro" id="IPR036034">
    <property type="entry name" value="PDZ_sf"/>
</dbReference>
<feature type="compositionally biased region" description="Polar residues" evidence="5">
    <location>
        <begin position="915"/>
        <end position="927"/>
    </location>
</feature>
<dbReference type="InterPro" id="IPR036872">
    <property type="entry name" value="CH_dom_sf"/>
</dbReference>
<dbReference type="FunFam" id="1.10.418.10:FF:000038">
    <property type="entry name" value="LIM and calponin homology domains-containing protein 1"/>
    <property type="match status" value="1"/>
</dbReference>
<evidence type="ECO:0000313" key="9">
    <source>
        <dbReference type="Proteomes" id="UP000515159"/>
    </source>
</evidence>
<feature type="compositionally biased region" description="Basic and acidic residues" evidence="5">
    <location>
        <begin position="999"/>
        <end position="1014"/>
    </location>
</feature>
<feature type="region of interest" description="Disordered" evidence="5">
    <location>
        <begin position="994"/>
        <end position="1040"/>
    </location>
</feature>
<dbReference type="GO" id="GO:0023051">
    <property type="term" value="P:regulation of signaling"/>
    <property type="evidence" value="ECO:0007669"/>
    <property type="project" value="InterPro"/>
</dbReference>
<dbReference type="PROSITE" id="PS50023">
    <property type="entry name" value="LIM_DOMAIN_2"/>
    <property type="match status" value="1"/>
</dbReference>
<dbReference type="PROSITE" id="PS50021">
    <property type="entry name" value="CH"/>
    <property type="match status" value="1"/>
</dbReference>
<dbReference type="PANTHER" id="PTHR46767:SF1">
    <property type="entry name" value="LIM DOMAIN ONLY PROTEIN 7"/>
    <property type="match status" value="1"/>
</dbReference>
<dbReference type="CTD" id="4008"/>
<dbReference type="Gene3D" id="2.30.42.10">
    <property type="match status" value="1"/>
</dbReference>
<evidence type="ECO:0000313" key="10">
    <source>
        <dbReference type="RefSeq" id="XP_033806068.1"/>
    </source>
</evidence>
<feature type="region of interest" description="Disordered" evidence="5">
    <location>
        <begin position="756"/>
        <end position="804"/>
    </location>
</feature>
<dbReference type="Pfam" id="PF00412">
    <property type="entry name" value="LIM"/>
    <property type="match status" value="1"/>
</dbReference>
<feature type="region of interest" description="Disordered" evidence="5">
    <location>
        <begin position="434"/>
        <end position="458"/>
    </location>
</feature>
<evidence type="ECO:0000256" key="1">
    <source>
        <dbReference type="ARBA" id="ARBA00022723"/>
    </source>
</evidence>
<dbReference type="PROSITE" id="PS00478">
    <property type="entry name" value="LIM_DOMAIN_1"/>
    <property type="match status" value="1"/>
</dbReference>
<dbReference type="Pfam" id="PF15949">
    <property type="entry name" value="DUF4757"/>
    <property type="match status" value="2"/>
</dbReference>